<evidence type="ECO:0000313" key="11">
    <source>
        <dbReference type="Proteomes" id="UP000184164"/>
    </source>
</evidence>
<dbReference type="SMART" id="SM00091">
    <property type="entry name" value="PAS"/>
    <property type="match status" value="2"/>
</dbReference>
<dbReference type="Gene3D" id="1.10.287.130">
    <property type="match status" value="1"/>
</dbReference>
<evidence type="ECO:0000256" key="6">
    <source>
        <dbReference type="SAM" id="Phobius"/>
    </source>
</evidence>
<feature type="domain" description="PAS" evidence="8">
    <location>
        <begin position="523"/>
        <end position="577"/>
    </location>
</feature>
<feature type="transmembrane region" description="Helical" evidence="6">
    <location>
        <begin position="334"/>
        <end position="357"/>
    </location>
</feature>
<feature type="domain" description="PAC" evidence="9">
    <location>
        <begin position="439"/>
        <end position="490"/>
    </location>
</feature>
<dbReference type="PROSITE" id="PS50112">
    <property type="entry name" value="PAS"/>
    <property type="match status" value="1"/>
</dbReference>
<proteinExistence type="predicted"/>
<dbReference type="EC" id="2.7.13.3" evidence="2"/>
<dbReference type="Gene3D" id="3.30.450.20">
    <property type="entry name" value="PAS domain"/>
    <property type="match status" value="3"/>
</dbReference>
<dbReference type="CDD" id="cd18773">
    <property type="entry name" value="PDC1_HK_sensor"/>
    <property type="match status" value="1"/>
</dbReference>
<keyword evidence="4" id="KW-0418">Kinase</keyword>
<evidence type="ECO:0000313" key="10">
    <source>
        <dbReference type="EMBL" id="SHF69499.1"/>
    </source>
</evidence>
<dbReference type="InterPro" id="IPR003661">
    <property type="entry name" value="HisK_dim/P_dom"/>
</dbReference>
<dbReference type="InterPro" id="IPR001610">
    <property type="entry name" value="PAC"/>
</dbReference>
<keyword evidence="6" id="KW-0472">Membrane</keyword>
<dbReference type="OrthoDB" id="1046984at2"/>
<dbReference type="CDD" id="cd00082">
    <property type="entry name" value="HisKA"/>
    <property type="match status" value="1"/>
</dbReference>
<reference evidence="10 11" key="1">
    <citation type="submission" date="2016-11" db="EMBL/GenBank/DDBJ databases">
        <authorList>
            <person name="Jaros S."/>
            <person name="Januszkiewicz K."/>
            <person name="Wedrychowicz H."/>
        </authorList>
    </citation>
    <scope>NUCLEOTIDE SEQUENCE [LARGE SCALE GENOMIC DNA]</scope>
    <source>
        <strain evidence="10 11">DSM 26910</strain>
    </source>
</reference>
<sequence>MRNIKHTLPVSLVLAIVIVILASVISMNKIENQEKQDISIYLNTILGTTHQGFRSWADRHKKNCRIWANEMLPLAEELLKVEPTNEELLKSEAEHRIRERLKPFYSGDDYEGFFLINRDNISIASSRDSNTGTLNVLVQHPDLLKRMWAGETVLTLPIASDVPLPGHGGVLVEERSTMFVGTPVKDKTGKIIALFALRINPNDNYTAIFERAQLGETRETYCVSDSGQMISHSRFRDWMENAGVVRPGESEILNVNVAVPSQHAQGTQLDSEPEYTEAAQSLMRGESKVNLKGYKNYTGDIVIGAWTWDYEYGFGIASEISKHEAFTGIRNIRFTVIALAVLIIALLVGMFNLFQWLNRKLADSERKYRIFFDNSPLGIYQSTPEGSIINANPALIKMLEFDSLSELKNRNLNEEGYDASSDVSREQFVEQIEKDNYIKGLEGVWKTKNGRSIYIRENARIVRNPDGTKYYDGIVEDISEKREAEEKIRRINEELERIVKKRTTELEVANLTLKKEIEIRKKAEERIRLIFNSSPYSAMLVDSDGTIHIANTMTEEYFGYNSAQFIGANIKMLIPEEEKLFKASYTDTDFEDPESIKMGEGQDLFARKADGKQFPVEVSLTPIEYDGEKMVLANIIDITKRIESEERIRKAKLEAERANHAKSEFLSRMSHEFRTPMNSILGFAQLLDMGEMDKKFKKNIRQILKNGKHLLELINEVLDIARIETNQISLSLEAIDVSNVINEVLDILNPGNVI</sequence>
<dbReference type="InterPro" id="IPR005467">
    <property type="entry name" value="His_kinase_dom"/>
</dbReference>
<dbReference type="RefSeq" id="WP_083570805.1">
    <property type="nucleotide sequence ID" value="NZ_FQUM01000007.1"/>
</dbReference>
<evidence type="ECO:0000259" key="9">
    <source>
        <dbReference type="PROSITE" id="PS50113"/>
    </source>
</evidence>
<dbReference type="PROSITE" id="PS50113">
    <property type="entry name" value="PAC"/>
    <property type="match status" value="2"/>
</dbReference>
<protein>
    <recommendedName>
        <fullName evidence="2">histidine kinase</fullName>
        <ecNumber evidence="2">2.7.13.3</ecNumber>
    </recommendedName>
</protein>
<dbReference type="InterPro" id="IPR013767">
    <property type="entry name" value="PAS_fold"/>
</dbReference>
<keyword evidence="11" id="KW-1185">Reference proteome</keyword>
<dbReference type="Pfam" id="PF00512">
    <property type="entry name" value="HisKA"/>
    <property type="match status" value="1"/>
</dbReference>
<dbReference type="Pfam" id="PF13426">
    <property type="entry name" value="PAS_9"/>
    <property type="match status" value="1"/>
</dbReference>
<comment type="catalytic activity">
    <reaction evidence="1">
        <text>ATP + protein L-histidine = ADP + protein N-phospho-L-histidine.</text>
        <dbReference type="EC" id="2.7.13.3"/>
    </reaction>
</comment>
<evidence type="ECO:0000259" key="7">
    <source>
        <dbReference type="PROSITE" id="PS50109"/>
    </source>
</evidence>
<dbReference type="Proteomes" id="UP000184164">
    <property type="component" value="Unassembled WGS sequence"/>
</dbReference>
<dbReference type="GO" id="GO:0009927">
    <property type="term" value="F:histidine phosphotransfer kinase activity"/>
    <property type="evidence" value="ECO:0007669"/>
    <property type="project" value="TreeGrafter"/>
</dbReference>
<dbReference type="Pfam" id="PF00989">
    <property type="entry name" value="PAS"/>
    <property type="match status" value="1"/>
</dbReference>
<organism evidence="10 11">
    <name type="scientific">Mariniphaga anaerophila</name>
    <dbReference type="NCBI Taxonomy" id="1484053"/>
    <lineage>
        <taxon>Bacteria</taxon>
        <taxon>Pseudomonadati</taxon>
        <taxon>Bacteroidota</taxon>
        <taxon>Bacteroidia</taxon>
        <taxon>Marinilabiliales</taxon>
        <taxon>Prolixibacteraceae</taxon>
        <taxon>Mariniphaga</taxon>
    </lineage>
</organism>
<dbReference type="STRING" id="1484053.SAMN05444274_107215"/>
<dbReference type="SUPFAM" id="SSF55785">
    <property type="entry name" value="PYP-like sensor domain (PAS domain)"/>
    <property type="match status" value="2"/>
</dbReference>
<dbReference type="InterPro" id="IPR000700">
    <property type="entry name" value="PAS-assoc_C"/>
</dbReference>
<dbReference type="PANTHER" id="PTHR43047:SF72">
    <property type="entry name" value="OSMOSENSING HISTIDINE PROTEIN KINASE SLN1"/>
    <property type="match status" value="1"/>
</dbReference>
<evidence type="ECO:0000256" key="2">
    <source>
        <dbReference type="ARBA" id="ARBA00012438"/>
    </source>
</evidence>
<keyword evidence="6" id="KW-1133">Transmembrane helix</keyword>
<dbReference type="CDD" id="cd00130">
    <property type="entry name" value="PAS"/>
    <property type="match status" value="1"/>
</dbReference>
<dbReference type="AlphaFoldDB" id="A0A1M5DR90"/>
<keyword evidence="5" id="KW-0175">Coiled coil</keyword>
<evidence type="ECO:0000259" key="8">
    <source>
        <dbReference type="PROSITE" id="PS50112"/>
    </source>
</evidence>
<evidence type="ECO:0000256" key="1">
    <source>
        <dbReference type="ARBA" id="ARBA00000085"/>
    </source>
</evidence>
<dbReference type="SUPFAM" id="SSF47384">
    <property type="entry name" value="Homodimeric domain of signal transducing histidine kinase"/>
    <property type="match status" value="1"/>
</dbReference>
<evidence type="ECO:0000256" key="3">
    <source>
        <dbReference type="ARBA" id="ARBA00022679"/>
    </source>
</evidence>
<dbReference type="SMART" id="SM00086">
    <property type="entry name" value="PAC"/>
    <property type="match status" value="2"/>
</dbReference>
<dbReference type="InterPro" id="IPR036097">
    <property type="entry name" value="HisK_dim/P_sf"/>
</dbReference>
<dbReference type="GO" id="GO:0000155">
    <property type="term" value="F:phosphorelay sensor kinase activity"/>
    <property type="evidence" value="ECO:0007669"/>
    <property type="project" value="InterPro"/>
</dbReference>
<dbReference type="PANTHER" id="PTHR43047">
    <property type="entry name" value="TWO-COMPONENT HISTIDINE PROTEIN KINASE"/>
    <property type="match status" value="1"/>
</dbReference>
<dbReference type="SMART" id="SM00388">
    <property type="entry name" value="HisKA"/>
    <property type="match status" value="1"/>
</dbReference>
<gene>
    <name evidence="10" type="ORF">SAMN05444274_107215</name>
</gene>
<feature type="domain" description="PAC" evidence="9">
    <location>
        <begin position="600"/>
        <end position="650"/>
    </location>
</feature>
<dbReference type="GO" id="GO:0006355">
    <property type="term" value="P:regulation of DNA-templated transcription"/>
    <property type="evidence" value="ECO:0007669"/>
    <property type="project" value="InterPro"/>
</dbReference>
<evidence type="ECO:0000256" key="4">
    <source>
        <dbReference type="ARBA" id="ARBA00022777"/>
    </source>
</evidence>
<keyword evidence="3" id="KW-0808">Transferase</keyword>
<accession>A0A1M5DR90</accession>
<dbReference type="InterPro" id="IPR035965">
    <property type="entry name" value="PAS-like_dom_sf"/>
</dbReference>
<dbReference type="NCBIfam" id="TIGR00229">
    <property type="entry name" value="sensory_box"/>
    <property type="match status" value="2"/>
</dbReference>
<dbReference type="EMBL" id="FQUM01000007">
    <property type="protein sequence ID" value="SHF69499.1"/>
    <property type="molecule type" value="Genomic_DNA"/>
</dbReference>
<name>A0A1M5DR90_9BACT</name>
<dbReference type="PROSITE" id="PS50109">
    <property type="entry name" value="HIS_KIN"/>
    <property type="match status" value="1"/>
</dbReference>
<evidence type="ECO:0000256" key="5">
    <source>
        <dbReference type="SAM" id="Coils"/>
    </source>
</evidence>
<dbReference type="InterPro" id="IPR000014">
    <property type="entry name" value="PAS"/>
</dbReference>
<feature type="coiled-coil region" evidence="5">
    <location>
        <begin position="474"/>
        <end position="526"/>
    </location>
</feature>
<dbReference type="GO" id="GO:0005886">
    <property type="term" value="C:plasma membrane"/>
    <property type="evidence" value="ECO:0007669"/>
    <property type="project" value="TreeGrafter"/>
</dbReference>
<keyword evidence="6" id="KW-0812">Transmembrane</keyword>
<feature type="domain" description="Histidine kinase" evidence="7">
    <location>
        <begin position="668"/>
        <end position="754"/>
    </location>
</feature>